<dbReference type="GO" id="GO:0006891">
    <property type="term" value="P:intra-Golgi vesicle-mediated transport"/>
    <property type="evidence" value="ECO:0007669"/>
    <property type="project" value="TreeGrafter"/>
</dbReference>
<dbReference type="GO" id="GO:0017119">
    <property type="term" value="C:Golgi transport complex"/>
    <property type="evidence" value="ECO:0007669"/>
    <property type="project" value="TreeGrafter"/>
</dbReference>
<dbReference type="Proteomes" id="UP000276133">
    <property type="component" value="Unassembled WGS sequence"/>
</dbReference>
<dbReference type="InterPro" id="IPR048685">
    <property type="entry name" value="COG3_C"/>
</dbReference>
<dbReference type="GO" id="GO:0005801">
    <property type="term" value="C:cis-Golgi network"/>
    <property type="evidence" value="ECO:0007669"/>
    <property type="project" value="InterPro"/>
</dbReference>
<dbReference type="PANTHER" id="PTHR13302">
    <property type="entry name" value="CONSERVED OLIGOMERIC GOLGI COMPLEX COMPONENT 3"/>
    <property type="match status" value="1"/>
</dbReference>
<accession>A0A3M7SJE4</accession>
<proteinExistence type="predicted"/>
<dbReference type="Pfam" id="PF20671">
    <property type="entry name" value="COG3_C"/>
    <property type="match status" value="1"/>
</dbReference>
<comment type="caution">
    <text evidence="2">The sequence shown here is derived from an EMBL/GenBank/DDBJ whole genome shotgun (WGS) entry which is preliminary data.</text>
</comment>
<dbReference type="PANTHER" id="PTHR13302:SF8">
    <property type="entry name" value="CONSERVED OLIGOMERIC GOLGI COMPLEX SUBUNIT 3"/>
    <property type="match status" value="1"/>
</dbReference>
<reference evidence="2 3" key="1">
    <citation type="journal article" date="2018" name="Sci. Rep.">
        <title>Genomic signatures of local adaptation to the degree of environmental predictability in rotifers.</title>
        <authorList>
            <person name="Franch-Gras L."/>
            <person name="Hahn C."/>
            <person name="Garcia-Roger E.M."/>
            <person name="Carmona M.J."/>
            <person name="Serra M."/>
            <person name="Gomez A."/>
        </authorList>
    </citation>
    <scope>NUCLEOTIDE SEQUENCE [LARGE SCALE GENOMIC DNA]</scope>
    <source>
        <strain evidence="2">HYR1</strain>
    </source>
</reference>
<organism evidence="2 3">
    <name type="scientific">Brachionus plicatilis</name>
    <name type="common">Marine rotifer</name>
    <name type="synonym">Brachionus muelleri</name>
    <dbReference type="NCBI Taxonomy" id="10195"/>
    <lineage>
        <taxon>Eukaryota</taxon>
        <taxon>Metazoa</taxon>
        <taxon>Spiralia</taxon>
        <taxon>Gnathifera</taxon>
        <taxon>Rotifera</taxon>
        <taxon>Eurotatoria</taxon>
        <taxon>Monogononta</taxon>
        <taxon>Pseudotrocha</taxon>
        <taxon>Ploima</taxon>
        <taxon>Brachionidae</taxon>
        <taxon>Brachionus</taxon>
    </lineage>
</organism>
<dbReference type="GO" id="GO:0007030">
    <property type="term" value="P:Golgi organization"/>
    <property type="evidence" value="ECO:0007669"/>
    <property type="project" value="TreeGrafter"/>
</dbReference>
<name>A0A3M7SJE4_BRAPC</name>
<evidence type="ECO:0000259" key="1">
    <source>
        <dbReference type="Pfam" id="PF20671"/>
    </source>
</evidence>
<protein>
    <submittedName>
        <fullName evidence="2">Conserved oligomeric Golgi complex subunit</fullName>
    </submittedName>
</protein>
<gene>
    <name evidence="2" type="ORF">BpHYR1_044135</name>
</gene>
<dbReference type="OrthoDB" id="296793at2759"/>
<dbReference type="GO" id="GO:0006886">
    <property type="term" value="P:intracellular protein transport"/>
    <property type="evidence" value="ECO:0007669"/>
    <property type="project" value="InterPro"/>
</dbReference>
<dbReference type="EMBL" id="REGN01001250">
    <property type="protein sequence ID" value="RNA36024.1"/>
    <property type="molecule type" value="Genomic_DNA"/>
</dbReference>
<dbReference type="InterPro" id="IPR007265">
    <property type="entry name" value="COG_su3"/>
</dbReference>
<sequence>MNHKESASYVQIVLQVLRKALNIIKAYTINSLTNVTSQITQSIQESPDPVIKFSADNAYTMFYSRFRINSSRIKTLMEQLEHRVELNNQRDYEQALADCHRCYIQQRKLFIYQSVANAIDELVHKYQRDTSSLVRSSCSFIIHLCNDETQLYKNFFNRTSVLFEQFLEELCLILYDRLRPIIIHVVHIETLAELCSILKTEILMDNMKTKSDNLSAFESVCSQLLEDVQERFVYRTHIYIREEILNYNCSPGDISYPEKLETMQQISEKLRASQSASESDSSLSDSKMSRLSAQDQHGMWYPTLRRTLICLSKLYRCLDRKIFEGLAQETLSMCIQSLIKAAELIQKNKTKSDSELFLIKHLLILREQISPFSNEFSVAEVQLDFSKIRDAAFSLMHKRNGFFRLNRDNAFLDFLLNVTYTSSKTSSASVKGPELAKLRDFTRVVLKSQIKVQVRAKDF</sequence>
<dbReference type="GO" id="GO:0016020">
    <property type="term" value="C:membrane"/>
    <property type="evidence" value="ECO:0007669"/>
    <property type="project" value="InterPro"/>
</dbReference>
<evidence type="ECO:0000313" key="3">
    <source>
        <dbReference type="Proteomes" id="UP000276133"/>
    </source>
</evidence>
<dbReference type="STRING" id="10195.A0A3M7SJE4"/>
<keyword evidence="3" id="KW-1185">Reference proteome</keyword>
<feature type="domain" description="Conserved oligomeric Golgi complex subunit 3 C-terminal" evidence="1">
    <location>
        <begin position="60"/>
        <end position="388"/>
    </location>
</feature>
<dbReference type="AlphaFoldDB" id="A0A3M7SJE4"/>
<evidence type="ECO:0000313" key="2">
    <source>
        <dbReference type="EMBL" id="RNA36024.1"/>
    </source>
</evidence>